<sequence length="120" mass="13578">MPPQPAKSRSDYDLIEPIGKRVVVRKDDNKRQTKSGIVLPDSHEIPVITGRVIAVSKAIENDEDQTIRQYDKVLFDPREAIPVELEHDNRLYVVSIDRVLAIFRRSDPAKTVKASDGDTD</sequence>
<dbReference type="InterPro" id="IPR011032">
    <property type="entry name" value="GroES-like_sf"/>
</dbReference>
<dbReference type="PRINTS" id="PR00297">
    <property type="entry name" value="CHAPERONIN10"/>
</dbReference>
<evidence type="ECO:0000313" key="4">
    <source>
        <dbReference type="EMBL" id="QOV91535.1"/>
    </source>
</evidence>
<evidence type="ECO:0000256" key="2">
    <source>
        <dbReference type="ARBA" id="ARBA00023186"/>
    </source>
</evidence>
<dbReference type="RefSeq" id="WP_206294833.1">
    <property type="nucleotide sequence ID" value="NZ_CP063458.1"/>
</dbReference>
<dbReference type="SUPFAM" id="SSF50129">
    <property type="entry name" value="GroES-like"/>
    <property type="match status" value="1"/>
</dbReference>
<dbReference type="EMBL" id="CP063458">
    <property type="protein sequence ID" value="QOV91535.1"/>
    <property type="molecule type" value="Genomic_DNA"/>
</dbReference>
<dbReference type="CDD" id="cd00320">
    <property type="entry name" value="cpn10"/>
    <property type="match status" value="1"/>
</dbReference>
<proteinExistence type="inferred from homology"/>
<evidence type="ECO:0000256" key="3">
    <source>
        <dbReference type="RuleBase" id="RU000535"/>
    </source>
</evidence>
<dbReference type="AlphaFoldDB" id="A0A7M2X1H7"/>
<dbReference type="InterPro" id="IPR020818">
    <property type="entry name" value="Chaperonin_GroES"/>
</dbReference>
<name>A0A7M2X1H7_9BACT</name>
<comment type="function">
    <text evidence="3">Together with the chaperonin GroEL, plays an essential role in assisting protein folding. The GroEL-GroES system forms a nano-cage that allows encapsulation of the non-native substrate proteins and provides a physical environment optimized to promote and accelerate protein folding. GroES binds to the apical surface of the GroEL ring, thereby capping the opening of the GroEL channel.</text>
</comment>
<dbReference type="InterPro" id="IPR037124">
    <property type="entry name" value="Chaperonin_GroES_sf"/>
</dbReference>
<evidence type="ECO:0000256" key="1">
    <source>
        <dbReference type="ARBA" id="ARBA00006975"/>
    </source>
</evidence>
<dbReference type="GO" id="GO:0005524">
    <property type="term" value="F:ATP binding"/>
    <property type="evidence" value="ECO:0007669"/>
    <property type="project" value="InterPro"/>
</dbReference>
<reference evidence="4 5" key="1">
    <citation type="submission" date="2020-10" db="EMBL/GenBank/DDBJ databases">
        <title>Wide distribution of Phycisphaera-like planctomycetes from WD2101 soil group in peatlands and genome analysis of the first cultivated representative.</title>
        <authorList>
            <person name="Dedysh S.N."/>
            <person name="Beletsky A.V."/>
            <person name="Ivanova A."/>
            <person name="Kulichevskaya I.S."/>
            <person name="Suzina N.E."/>
            <person name="Philippov D.A."/>
            <person name="Rakitin A.L."/>
            <person name="Mardanov A.V."/>
            <person name="Ravin N.V."/>
        </authorList>
    </citation>
    <scope>NUCLEOTIDE SEQUENCE [LARGE SCALE GENOMIC DNA]</scope>
    <source>
        <strain evidence="4 5">M1803</strain>
    </source>
</reference>
<comment type="similarity">
    <text evidence="1 3">Belongs to the GroES chaperonin family.</text>
</comment>
<keyword evidence="5" id="KW-1185">Reference proteome</keyword>
<comment type="subunit">
    <text evidence="3">Heptamer of 7 subunits arranged in a ring.</text>
</comment>
<accession>A0A7M2X1H7</accession>
<organism evidence="4 5">
    <name type="scientific">Humisphaera borealis</name>
    <dbReference type="NCBI Taxonomy" id="2807512"/>
    <lineage>
        <taxon>Bacteria</taxon>
        <taxon>Pseudomonadati</taxon>
        <taxon>Planctomycetota</taxon>
        <taxon>Phycisphaerae</taxon>
        <taxon>Tepidisphaerales</taxon>
        <taxon>Tepidisphaeraceae</taxon>
        <taxon>Humisphaera</taxon>
    </lineage>
</organism>
<dbReference type="Gene3D" id="2.30.33.40">
    <property type="entry name" value="GroES chaperonin"/>
    <property type="match status" value="1"/>
</dbReference>
<protein>
    <recommendedName>
        <fullName evidence="3">10 kDa chaperonin</fullName>
    </recommendedName>
</protein>
<dbReference type="KEGG" id="hbs:IPV69_09320"/>
<dbReference type="Proteomes" id="UP000593765">
    <property type="component" value="Chromosome"/>
</dbReference>
<dbReference type="GO" id="GO:0044183">
    <property type="term" value="F:protein folding chaperone"/>
    <property type="evidence" value="ECO:0007669"/>
    <property type="project" value="InterPro"/>
</dbReference>
<keyword evidence="2 3" id="KW-0143">Chaperone</keyword>
<evidence type="ECO:0000313" key="5">
    <source>
        <dbReference type="Proteomes" id="UP000593765"/>
    </source>
</evidence>
<dbReference type="Pfam" id="PF00166">
    <property type="entry name" value="Cpn10"/>
    <property type="match status" value="1"/>
</dbReference>
<gene>
    <name evidence="4" type="ORF">IPV69_09320</name>
</gene>
<dbReference type="SMART" id="SM00883">
    <property type="entry name" value="Cpn10"/>
    <property type="match status" value="1"/>
</dbReference>